<name>A0A699XFB9_TANCI</name>
<comment type="caution">
    <text evidence="2">The sequence shown here is derived from an EMBL/GenBank/DDBJ whole genome shotgun (WGS) entry which is preliminary data.</text>
</comment>
<feature type="non-terminal residue" evidence="2">
    <location>
        <position position="85"/>
    </location>
</feature>
<protein>
    <submittedName>
        <fullName evidence="2">Uncharacterized protein</fullName>
    </submittedName>
</protein>
<sequence length="85" mass="8947">YVEELARLQRQEHEAHSATVKYGFEFFDDIAMMLHQAKIESRRNLVLALGDPASSIVSTGGVAGSVPTSGVPAGSVPVGSIPASH</sequence>
<proteinExistence type="predicted"/>
<evidence type="ECO:0000313" key="2">
    <source>
        <dbReference type="EMBL" id="GFD58605.1"/>
    </source>
</evidence>
<gene>
    <name evidence="2" type="ORF">Tci_930574</name>
</gene>
<evidence type="ECO:0000256" key="1">
    <source>
        <dbReference type="SAM" id="MobiDB-lite"/>
    </source>
</evidence>
<accession>A0A699XFB9</accession>
<dbReference type="AlphaFoldDB" id="A0A699XFB9"/>
<reference evidence="2" key="1">
    <citation type="journal article" date="2019" name="Sci. Rep.">
        <title>Draft genome of Tanacetum cinerariifolium, the natural source of mosquito coil.</title>
        <authorList>
            <person name="Yamashiro T."/>
            <person name="Shiraishi A."/>
            <person name="Satake H."/>
            <person name="Nakayama K."/>
        </authorList>
    </citation>
    <scope>NUCLEOTIDE SEQUENCE</scope>
</reference>
<dbReference type="EMBL" id="BKCJ011854984">
    <property type="protein sequence ID" value="GFD58605.1"/>
    <property type="molecule type" value="Genomic_DNA"/>
</dbReference>
<feature type="region of interest" description="Disordered" evidence="1">
    <location>
        <begin position="61"/>
        <end position="85"/>
    </location>
</feature>
<feature type="non-terminal residue" evidence="2">
    <location>
        <position position="1"/>
    </location>
</feature>
<organism evidence="2">
    <name type="scientific">Tanacetum cinerariifolium</name>
    <name type="common">Dalmatian daisy</name>
    <name type="synonym">Chrysanthemum cinerariifolium</name>
    <dbReference type="NCBI Taxonomy" id="118510"/>
    <lineage>
        <taxon>Eukaryota</taxon>
        <taxon>Viridiplantae</taxon>
        <taxon>Streptophyta</taxon>
        <taxon>Embryophyta</taxon>
        <taxon>Tracheophyta</taxon>
        <taxon>Spermatophyta</taxon>
        <taxon>Magnoliopsida</taxon>
        <taxon>eudicotyledons</taxon>
        <taxon>Gunneridae</taxon>
        <taxon>Pentapetalae</taxon>
        <taxon>asterids</taxon>
        <taxon>campanulids</taxon>
        <taxon>Asterales</taxon>
        <taxon>Asteraceae</taxon>
        <taxon>Asteroideae</taxon>
        <taxon>Anthemideae</taxon>
        <taxon>Anthemidinae</taxon>
        <taxon>Tanacetum</taxon>
    </lineage>
</organism>